<name>X1J6K1_9ZZZZ</name>
<gene>
    <name evidence="1" type="ORF">S03H2_40855</name>
</gene>
<reference evidence="1" key="1">
    <citation type="journal article" date="2014" name="Front. Microbiol.">
        <title>High frequency of phylogenetically diverse reductive dehalogenase-homologous genes in deep subseafloor sedimentary metagenomes.</title>
        <authorList>
            <person name="Kawai M."/>
            <person name="Futagami T."/>
            <person name="Toyoda A."/>
            <person name="Takaki Y."/>
            <person name="Nishi S."/>
            <person name="Hori S."/>
            <person name="Arai W."/>
            <person name="Tsubouchi T."/>
            <person name="Morono Y."/>
            <person name="Uchiyama I."/>
            <person name="Ito T."/>
            <person name="Fujiyama A."/>
            <person name="Inagaki F."/>
            <person name="Takami H."/>
        </authorList>
    </citation>
    <scope>NUCLEOTIDE SEQUENCE</scope>
    <source>
        <strain evidence="1">Expedition CK06-06</strain>
    </source>
</reference>
<comment type="caution">
    <text evidence="1">The sequence shown here is derived from an EMBL/GenBank/DDBJ whole genome shotgun (WGS) entry which is preliminary data.</text>
</comment>
<dbReference type="AlphaFoldDB" id="X1J6K1"/>
<accession>X1J6K1</accession>
<sequence length="76" mass="8377">MRLSQYKFSNLKTLSNKEIKMKTKVLYLILIVTLLLSACSSGGAAPNQTVDEPAVEVVENSPTLEVEQQSLPEQNP</sequence>
<dbReference type="EMBL" id="BARU01025349">
    <property type="protein sequence ID" value="GAH65388.1"/>
    <property type="molecule type" value="Genomic_DNA"/>
</dbReference>
<organism evidence="1">
    <name type="scientific">marine sediment metagenome</name>
    <dbReference type="NCBI Taxonomy" id="412755"/>
    <lineage>
        <taxon>unclassified sequences</taxon>
        <taxon>metagenomes</taxon>
        <taxon>ecological metagenomes</taxon>
    </lineage>
</organism>
<evidence type="ECO:0000313" key="1">
    <source>
        <dbReference type="EMBL" id="GAH65388.1"/>
    </source>
</evidence>
<feature type="non-terminal residue" evidence="1">
    <location>
        <position position="76"/>
    </location>
</feature>
<proteinExistence type="predicted"/>
<protein>
    <submittedName>
        <fullName evidence="1">Uncharacterized protein</fullName>
    </submittedName>
</protein>